<dbReference type="GeneID" id="28737824"/>
<name>A0A0N0NNQ5_9EURO</name>
<dbReference type="RefSeq" id="XP_018001824.1">
    <property type="nucleotide sequence ID" value="XM_018145944.1"/>
</dbReference>
<accession>A0A0N0NNQ5</accession>
<dbReference type="Proteomes" id="UP000038010">
    <property type="component" value="Unassembled WGS sequence"/>
</dbReference>
<dbReference type="OrthoDB" id="2951834at2759"/>
<protein>
    <recommendedName>
        <fullName evidence="3">F-box domain-containing protein</fullName>
    </recommendedName>
</protein>
<sequence>MDIQGAIGSPSLLSLPTEIRQLILHKLLHRPECDGQLPRFLSDVVPSLCPAILRTCRLIYAEALPYFYDSTVHLEVRRKASPFRGVTGGDAYACRVIYLGRTFTCDKLPQAIRERTTKCNVQIWAHRSDDFYRVDHIQAQMRDVAQSLKNRPNWTHVKLRACTFYDSPLCDAENLWPLKVQPLLPLSYIRNRESFTCYGADEAFTEMLVEAATSTEAVIDLDEMYDAFETLVRSTLPPPLKPGMRRTETEFLIIRAAQEGERLLNQLRDRCGPARDRGDLRDFLTERGILVRKMRDNLIERQKVSALPITLPDPSEVLAALEAMIEDEQDARYAMHTSRLRHVRSI</sequence>
<dbReference type="VEuPathDB" id="FungiDB:AB675_5708"/>
<proteinExistence type="predicted"/>
<dbReference type="AlphaFoldDB" id="A0A0N0NNQ5"/>
<organism evidence="1 2">
    <name type="scientific">Cyphellophora attinorum</name>
    <dbReference type="NCBI Taxonomy" id="1664694"/>
    <lineage>
        <taxon>Eukaryota</taxon>
        <taxon>Fungi</taxon>
        <taxon>Dikarya</taxon>
        <taxon>Ascomycota</taxon>
        <taxon>Pezizomycotina</taxon>
        <taxon>Eurotiomycetes</taxon>
        <taxon>Chaetothyriomycetidae</taxon>
        <taxon>Chaetothyriales</taxon>
        <taxon>Cyphellophoraceae</taxon>
        <taxon>Cyphellophora</taxon>
    </lineage>
</organism>
<reference evidence="1 2" key="1">
    <citation type="submission" date="2015-06" db="EMBL/GenBank/DDBJ databases">
        <title>Draft genome of the ant-associated black yeast Phialophora attae CBS 131958.</title>
        <authorList>
            <person name="Moreno L.F."/>
            <person name="Stielow B.J."/>
            <person name="de Hoog S."/>
            <person name="Vicente V.A."/>
            <person name="Weiss V.A."/>
            <person name="de Vries M."/>
            <person name="Cruz L.M."/>
            <person name="Souza E.M."/>
        </authorList>
    </citation>
    <scope>NUCLEOTIDE SEQUENCE [LARGE SCALE GENOMIC DNA]</scope>
    <source>
        <strain evidence="1 2">CBS 131958</strain>
    </source>
</reference>
<comment type="caution">
    <text evidence="1">The sequence shown here is derived from an EMBL/GenBank/DDBJ whole genome shotgun (WGS) entry which is preliminary data.</text>
</comment>
<keyword evidence="2" id="KW-1185">Reference proteome</keyword>
<dbReference type="EMBL" id="LFJN01000008">
    <property type="protein sequence ID" value="KPI41861.1"/>
    <property type="molecule type" value="Genomic_DNA"/>
</dbReference>
<evidence type="ECO:0000313" key="1">
    <source>
        <dbReference type="EMBL" id="KPI41861.1"/>
    </source>
</evidence>
<evidence type="ECO:0000313" key="2">
    <source>
        <dbReference type="Proteomes" id="UP000038010"/>
    </source>
</evidence>
<gene>
    <name evidence="1" type="ORF">AB675_5708</name>
</gene>
<evidence type="ECO:0008006" key="3">
    <source>
        <dbReference type="Google" id="ProtNLM"/>
    </source>
</evidence>